<dbReference type="AlphaFoldDB" id="A0A5N4EA69"/>
<dbReference type="Proteomes" id="UP000299084">
    <property type="component" value="Unassembled WGS sequence"/>
</dbReference>
<comment type="caution">
    <text evidence="2">The sequence shown here is derived from an EMBL/GenBank/DDBJ whole genome shotgun (WGS) entry which is preliminary data.</text>
</comment>
<evidence type="ECO:0000256" key="1">
    <source>
        <dbReference type="SAM" id="MobiDB-lite"/>
    </source>
</evidence>
<feature type="region of interest" description="Disordered" evidence="1">
    <location>
        <begin position="534"/>
        <end position="586"/>
    </location>
</feature>
<proteinExistence type="predicted"/>
<evidence type="ECO:0000313" key="3">
    <source>
        <dbReference type="Proteomes" id="UP000299084"/>
    </source>
</evidence>
<dbReference type="EMBL" id="JWIN03000004">
    <property type="protein sequence ID" value="KAB1280277.1"/>
    <property type="molecule type" value="Genomic_DNA"/>
</dbReference>
<organism evidence="2 3">
    <name type="scientific">Camelus dromedarius</name>
    <name type="common">Dromedary</name>
    <name type="synonym">Arabian camel</name>
    <dbReference type="NCBI Taxonomy" id="9838"/>
    <lineage>
        <taxon>Eukaryota</taxon>
        <taxon>Metazoa</taxon>
        <taxon>Chordata</taxon>
        <taxon>Craniata</taxon>
        <taxon>Vertebrata</taxon>
        <taxon>Euteleostomi</taxon>
        <taxon>Mammalia</taxon>
        <taxon>Eutheria</taxon>
        <taxon>Laurasiatheria</taxon>
        <taxon>Artiodactyla</taxon>
        <taxon>Tylopoda</taxon>
        <taxon>Camelidae</taxon>
        <taxon>Camelus</taxon>
    </lineage>
</organism>
<feature type="region of interest" description="Disordered" evidence="1">
    <location>
        <begin position="230"/>
        <end position="250"/>
    </location>
</feature>
<gene>
    <name evidence="2" type="ORF">Cadr_000015631</name>
</gene>
<feature type="region of interest" description="Disordered" evidence="1">
    <location>
        <begin position="312"/>
        <end position="413"/>
    </location>
</feature>
<name>A0A5N4EA69_CAMDR</name>
<protein>
    <submittedName>
        <fullName evidence="2">Uncharacterized protein</fullName>
    </submittedName>
</protein>
<feature type="region of interest" description="Disordered" evidence="1">
    <location>
        <begin position="199"/>
        <end position="218"/>
    </location>
</feature>
<reference evidence="2 3" key="1">
    <citation type="journal article" date="2019" name="Mol. Ecol. Resour.">
        <title>Improving Illumina assemblies with Hi-C and long reads: an example with the North African dromedary.</title>
        <authorList>
            <person name="Elbers J.P."/>
            <person name="Rogers M.F."/>
            <person name="Perelman P.L."/>
            <person name="Proskuryakova A.A."/>
            <person name="Serdyukova N.A."/>
            <person name="Johnson W.E."/>
            <person name="Horin P."/>
            <person name="Corander J."/>
            <person name="Murphy D."/>
            <person name="Burger P.A."/>
        </authorList>
    </citation>
    <scope>NUCLEOTIDE SEQUENCE [LARGE SCALE GENOMIC DNA]</scope>
    <source>
        <strain evidence="2">Drom800</strain>
        <tissue evidence="2">Blood</tissue>
    </source>
</reference>
<sequence>MLPPSEVWVGCFSSSPPLRNLGLKRQTVLSTAQTWGWEGAELGSGTAHTHNFVHCPPPLPQMFSSPPPLLFKSRLRGLPDIFALWFCASLVQAALRWAFSSTALVAMRAKACRDQPRGEEPRGQGGGTWRGLFEALPGGSTENAGQVEDMVGAGFCRSPGEAFVATFALGRRFTSVVTRGEGHLPNLEPGLNEPFSSYGHRAGQASSAADDRNTSGTCKDQGKVLALTLAGSSPAPGPIRRGSETPGDPRPGIFPYPRVPRGSAPGDPVSCTFYLEFPVCGKMSRRYWKGVFPMLPIPEAHLEAKLRHEFAAHQDRGSPREMKPSRRNQGLGAPGPTQETTRPARRMSFPNPTRGNWKAGRRSSLQQAPQNEVGEEGAGTAQAQRVGDAERTPSPAESVPSGAPPPRAPTRQVWTHWGGRRWEGEERRIGGEGRGVLFLLLPAPAEANLTSCAGVGVGELAGRLKIQVSRVRAVQGPRGFDRPVTRFVLMRKTLLREGSEQQRETLICGLKGLVPHLSPPSQGHARARDLLGDARTVSSRTPDLRAPRVPTASGGDVWEKAPRRGGGREPGSGFCDIPTSSSLLEAGRSSPTQLLLASWEESRRRPFHTGPGILLFLTAHQGKA</sequence>
<feature type="compositionally biased region" description="Basic and acidic residues" evidence="1">
    <location>
        <begin position="312"/>
        <end position="324"/>
    </location>
</feature>
<keyword evidence="3" id="KW-1185">Reference proteome</keyword>
<evidence type="ECO:0000313" key="2">
    <source>
        <dbReference type="EMBL" id="KAB1280277.1"/>
    </source>
</evidence>
<accession>A0A5N4EA69</accession>